<name>A0A4V3CJE9_9BURK</name>
<dbReference type="GO" id="GO:0015628">
    <property type="term" value="P:protein secretion by the type II secretion system"/>
    <property type="evidence" value="ECO:0007669"/>
    <property type="project" value="InterPro"/>
</dbReference>
<evidence type="ECO:0000256" key="3">
    <source>
        <dbReference type="ARBA" id="ARBA00021539"/>
    </source>
</evidence>
<proteinExistence type="inferred from homology"/>
<dbReference type="EMBL" id="SNXE01000005">
    <property type="protein sequence ID" value="TDP09302.1"/>
    <property type="molecule type" value="Genomic_DNA"/>
</dbReference>
<dbReference type="AlphaFoldDB" id="A0A4V3CJE9"/>
<dbReference type="InterPro" id="IPR010055">
    <property type="entry name" value="T2SS_protein-GspJ"/>
</dbReference>
<comment type="similarity">
    <text evidence="2">Belongs to the GSP J family.</text>
</comment>
<evidence type="ECO:0000256" key="5">
    <source>
        <dbReference type="ARBA" id="ARBA00022481"/>
    </source>
</evidence>
<keyword evidence="7 10" id="KW-0812">Transmembrane</keyword>
<evidence type="ECO:0000256" key="6">
    <source>
        <dbReference type="ARBA" id="ARBA00022519"/>
    </source>
</evidence>
<keyword evidence="8 10" id="KW-1133">Transmembrane helix</keyword>
<dbReference type="RefSeq" id="WP_133603922.1">
    <property type="nucleotide sequence ID" value="NZ_JAUFPJ010000003.1"/>
</dbReference>
<protein>
    <recommendedName>
        <fullName evidence="3">Type II secretion system protein J</fullName>
    </recommendedName>
</protein>
<dbReference type="Pfam" id="PF07963">
    <property type="entry name" value="N_methyl"/>
    <property type="match status" value="1"/>
</dbReference>
<evidence type="ECO:0000256" key="10">
    <source>
        <dbReference type="SAM" id="Phobius"/>
    </source>
</evidence>
<dbReference type="SUPFAM" id="SSF54523">
    <property type="entry name" value="Pili subunits"/>
    <property type="match status" value="1"/>
</dbReference>
<evidence type="ECO:0000256" key="2">
    <source>
        <dbReference type="ARBA" id="ARBA00011084"/>
    </source>
</evidence>
<dbReference type="NCBIfam" id="TIGR02532">
    <property type="entry name" value="IV_pilin_GFxxxE"/>
    <property type="match status" value="1"/>
</dbReference>
<evidence type="ECO:0000256" key="1">
    <source>
        <dbReference type="ARBA" id="ARBA00004377"/>
    </source>
</evidence>
<dbReference type="PANTHER" id="PTHR39583:SF2">
    <property type="entry name" value="TYPE II SECRETION SYSTEM PROTEIN J"/>
    <property type="match status" value="1"/>
</dbReference>
<keyword evidence="9 10" id="KW-0472">Membrane</keyword>
<evidence type="ECO:0000256" key="8">
    <source>
        <dbReference type="ARBA" id="ARBA00022989"/>
    </source>
</evidence>
<evidence type="ECO:0000313" key="12">
    <source>
        <dbReference type="Proteomes" id="UP000295357"/>
    </source>
</evidence>
<keyword evidence="12" id="KW-1185">Reference proteome</keyword>
<dbReference type="InterPro" id="IPR045584">
    <property type="entry name" value="Pilin-like"/>
</dbReference>
<keyword evidence="5" id="KW-0488">Methylation</keyword>
<evidence type="ECO:0000313" key="11">
    <source>
        <dbReference type="EMBL" id="TDP09302.1"/>
    </source>
</evidence>
<keyword evidence="6" id="KW-0997">Cell inner membrane</keyword>
<comment type="subcellular location">
    <subcellularLocation>
        <location evidence="1">Cell inner membrane</location>
        <topology evidence="1">Single-pass membrane protein</topology>
    </subcellularLocation>
</comment>
<evidence type="ECO:0000256" key="7">
    <source>
        <dbReference type="ARBA" id="ARBA00022692"/>
    </source>
</evidence>
<gene>
    <name evidence="11" type="ORF">DFR39_105140</name>
</gene>
<dbReference type="PANTHER" id="PTHR39583">
    <property type="entry name" value="TYPE II SECRETION SYSTEM PROTEIN J-RELATED"/>
    <property type="match status" value="1"/>
</dbReference>
<dbReference type="InterPro" id="IPR012902">
    <property type="entry name" value="N_methyl_site"/>
</dbReference>
<evidence type="ECO:0000256" key="4">
    <source>
        <dbReference type="ARBA" id="ARBA00022475"/>
    </source>
</evidence>
<dbReference type="GO" id="GO:0005886">
    <property type="term" value="C:plasma membrane"/>
    <property type="evidence" value="ECO:0007669"/>
    <property type="project" value="UniProtKB-SubCell"/>
</dbReference>
<dbReference type="InterPro" id="IPR051621">
    <property type="entry name" value="T2SS_protein_J"/>
</dbReference>
<feature type="transmembrane region" description="Helical" evidence="10">
    <location>
        <begin position="12"/>
        <end position="34"/>
    </location>
</feature>
<accession>A0A4V3CJE9</accession>
<dbReference type="Proteomes" id="UP000295357">
    <property type="component" value="Unassembled WGS sequence"/>
</dbReference>
<dbReference type="PROSITE" id="PS00409">
    <property type="entry name" value="PROKAR_NTER_METHYL"/>
    <property type="match status" value="1"/>
</dbReference>
<reference evidence="11 12" key="1">
    <citation type="submission" date="2019-03" db="EMBL/GenBank/DDBJ databases">
        <title>Genomic Encyclopedia of Type Strains, Phase IV (KMG-IV): sequencing the most valuable type-strain genomes for metagenomic binning, comparative biology and taxonomic classification.</title>
        <authorList>
            <person name="Goeker M."/>
        </authorList>
    </citation>
    <scope>NUCLEOTIDE SEQUENCE [LARGE SCALE GENOMIC DNA]</scope>
    <source>
        <strain evidence="11 12">DSM 25082</strain>
    </source>
</reference>
<dbReference type="OrthoDB" id="9151668at2"/>
<organism evidence="11 12">
    <name type="scientific">Roseateles asaccharophilus</name>
    <dbReference type="NCBI Taxonomy" id="582607"/>
    <lineage>
        <taxon>Bacteria</taxon>
        <taxon>Pseudomonadati</taxon>
        <taxon>Pseudomonadota</taxon>
        <taxon>Betaproteobacteria</taxon>
        <taxon>Burkholderiales</taxon>
        <taxon>Sphaerotilaceae</taxon>
        <taxon>Roseateles</taxon>
    </lineage>
</organism>
<evidence type="ECO:0000256" key="9">
    <source>
        <dbReference type="ARBA" id="ARBA00023136"/>
    </source>
</evidence>
<keyword evidence="4" id="KW-1003">Cell membrane</keyword>
<dbReference type="Pfam" id="PF11612">
    <property type="entry name" value="T2SSJ"/>
    <property type="match status" value="1"/>
</dbReference>
<dbReference type="GO" id="GO:0015627">
    <property type="term" value="C:type II protein secretion system complex"/>
    <property type="evidence" value="ECO:0007669"/>
    <property type="project" value="InterPro"/>
</dbReference>
<sequence>MRHAPATFRRPGGFTLVEVLVALLIMAVIAVLGWRGIDGMLRAREISQASLLRSERLQAVLVQWELDLRLLQDSELARVPALAFDGNALRLTRRQAQGLQLVVWRLREGALYRWESQPLQGQQALIEAFSRSQQGLESPGREIRMLEGLSAWQMFFFRGNAWSNAQSSDDLAPAPGTAASGPGAGSSVRVLPAGVRMLLQFSESGELTRQVLLGGQP</sequence>
<comment type="caution">
    <text evidence="11">The sequence shown here is derived from an EMBL/GenBank/DDBJ whole genome shotgun (WGS) entry which is preliminary data.</text>
</comment>